<feature type="domain" description="PucR C-terminal helix-turn-helix" evidence="1">
    <location>
        <begin position="274"/>
        <end position="328"/>
    </location>
</feature>
<dbReference type="EMBL" id="QUNO01000008">
    <property type="protein sequence ID" value="REH44909.1"/>
    <property type="molecule type" value="Genomic_DNA"/>
</dbReference>
<comment type="caution">
    <text evidence="2">The sequence shown here is derived from an EMBL/GenBank/DDBJ whole genome shotgun (WGS) entry which is preliminary data.</text>
</comment>
<dbReference type="Pfam" id="PF13556">
    <property type="entry name" value="HTH_30"/>
    <property type="match status" value="1"/>
</dbReference>
<dbReference type="Proteomes" id="UP000256269">
    <property type="component" value="Unassembled WGS sequence"/>
</dbReference>
<dbReference type="InterPro" id="IPR025736">
    <property type="entry name" value="PucR_C-HTH_dom"/>
</dbReference>
<evidence type="ECO:0000313" key="3">
    <source>
        <dbReference type="Proteomes" id="UP000256269"/>
    </source>
</evidence>
<keyword evidence="3" id="KW-1185">Reference proteome</keyword>
<proteinExistence type="predicted"/>
<evidence type="ECO:0000313" key="2">
    <source>
        <dbReference type="EMBL" id="REH44909.1"/>
    </source>
</evidence>
<evidence type="ECO:0000259" key="1">
    <source>
        <dbReference type="Pfam" id="PF13556"/>
    </source>
</evidence>
<organism evidence="2 3">
    <name type="scientific">Kutzneria buriramensis</name>
    <dbReference type="NCBI Taxonomy" id="1045776"/>
    <lineage>
        <taxon>Bacteria</taxon>
        <taxon>Bacillati</taxon>
        <taxon>Actinomycetota</taxon>
        <taxon>Actinomycetes</taxon>
        <taxon>Pseudonocardiales</taxon>
        <taxon>Pseudonocardiaceae</taxon>
        <taxon>Kutzneria</taxon>
    </lineage>
</organism>
<protein>
    <submittedName>
        <fullName evidence="2">PucR-like helix-turn-helix protein</fullName>
    </submittedName>
</protein>
<dbReference type="RefSeq" id="WP_116176808.1">
    <property type="nucleotide sequence ID" value="NZ_CP144375.1"/>
</dbReference>
<accession>A0A3E0HGP4</accession>
<name>A0A3E0HGP4_9PSEU</name>
<dbReference type="Gene3D" id="1.10.10.2840">
    <property type="entry name" value="PucR C-terminal helix-turn-helix domain"/>
    <property type="match status" value="1"/>
</dbReference>
<dbReference type="OrthoDB" id="5051269at2"/>
<dbReference type="AlphaFoldDB" id="A0A3E0HGP4"/>
<gene>
    <name evidence="2" type="ORF">BCF44_108390</name>
</gene>
<dbReference type="InterPro" id="IPR042070">
    <property type="entry name" value="PucR_C-HTH_sf"/>
</dbReference>
<reference evidence="2 3" key="1">
    <citation type="submission" date="2018-08" db="EMBL/GenBank/DDBJ databases">
        <title>Genomic Encyclopedia of Archaeal and Bacterial Type Strains, Phase II (KMG-II): from individual species to whole genera.</title>
        <authorList>
            <person name="Goeker M."/>
        </authorList>
    </citation>
    <scope>NUCLEOTIDE SEQUENCE [LARGE SCALE GENOMIC DNA]</scope>
    <source>
        <strain evidence="2 3">DSM 45791</strain>
    </source>
</reference>
<sequence length="335" mass="34665">MKGLLLRLSALDSDAASAVRVISFFDVLVAQHAGLERLVASTAQLAECPAGLSVPETGVWLRADAAGVSLAEAPPPAVSRELDGGGRVWLERAGEPLPLDEIVLERFAIAASVLLNETRARLSGLDDPALLELAVSASAGDAERSRALHLLGFSPLTPIRVLATPHALPDPPGPQAAIGSQHAVLAPAETIVPTGHTIGVGPMVPAMRAPESWRAATVAVRFAAPGVIDTVEWDSLGALGPIAQRLPADGVGDVPDLAALDRLAAEPGGQDTLDLLTAVVATDSVRKAAALVHRHHSSVAGRLARAEATLGFDVHSPGGRFRLTLALALRRLRDS</sequence>